<dbReference type="RefSeq" id="WP_004828855.1">
    <property type="nucleotide sequence ID" value="NZ_GG666047.1"/>
</dbReference>
<feature type="transmembrane region" description="Helical" evidence="1">
    <location>
        <begin position="230"/>
        <end position="248"/>
    </location>
</feature>
<dbReference type="Proteomes" id="UP000005984">
    <property type="component" value="Unassembled WGS sequence"/>
</dbReference>
<keyword evidence="1" id="KW-0812">Transmembrane</keyword>
<accession>C2BIJ7</accession>
<dbReference type="AlphaFoldDB" id="C2BIJ7"/>
<evidence type="ECO:0000313" key="3">
    <source>
        <dbReference type="Proteomes" id="UP000005984"/>
    </source>
</evidence>
<evidence type="ECO:0000256" key="1">
    <source>
        <dbReference type="SAM" id="Phobius"/>
    </source>
</evidence>
<dbReference type="HOGENOM" id="CLU_074054_0_0_9"/>
<sequence length="249" mass="28908">MIDKRNFKDVWHTSREHFTSGDLKIIACGAMFLSHLAQSGFLYGFDCVKLADLFTLIGRIAMPLFCFMVVQGIILSENKEKYLKRLFIFALISEIPFDLAFSDSFFNIYSQNVFFSLFLGALMVYFWERIQISDINNTLKLCGGIILFLAISFIARLFMTDYDAYVIFAIALLYFAKDNRLLTALAIFVGFAFEANFTGMEFTIPYIVYLSIPLILLYNGKRGSYNRWYFYGFYPAHLFVIYLLKVILF</sequence>
<feature type="transmembrane region" description="Helical" evidence="1">
    <location>
        <begin position="108"/>
        <end position="127"/>
    </location>
</feature>
<proteinExistence type="predicted"/>
<protein>
    <submittedName>
        <fullName evidence="2">Protein TraX</fullName>
    </submittedName>
</protein>
<evidence type="ECO:0000313" key="2">
    <source>
        <dbReference type="EMBL" id="EEI85249.1"/>
    </source>
</evidence>
<name>C2BIJ7_9FIRM</name>
<gene>
    <name evidence="2" type="ORF">HMPREF0072_2167</name>
</gene>
<feature type="transmembrane region" description="Helical" evidence="1">
    <location>
        <begin position="53"/>
        <end position="74"/>
    </location>
</feature>
<dbReference type="EMBL" id="ABYO01000283">
    <property type="protein sequence ID" value="EEI85249.1"/>
    <property type="molecule type" value="Genomic_DNA"/>
</dbReference>
<feature type="transmembrane region" description="Helical" evidence="1">
    <location>
        <begin position="139"/>
        <end position="159"/>
    </location>
</feature>
<comment type="caution">
    <text evidence="2">The sequence shown here is derived from an EMBL/GenBank/DDBJ whole genome shotgun (WGS) entry which is preliminary data.</text>
</comment>
<reference evidence="2 3" key="1">
    <citation type="submission" date="2008-10" db="EMBL/GenBank/DDBJ databases">
        <authorList>
            <person name="Qin X."/>
            <person name="Bachman B."/>
            <person name="Battles P."/>
            <person name="Bell A."/>
            <person name="Bess C."/>
            <person name="Bickham C."/>
            <person name="Chaboub L."/>
            <person name="Chen D."/>
            <person name="Coyle M."/>
            <person name="Deiros D.R."/>
            <person name="Dinh H."/>
            <person name="Forbes L."/>
            <person name="Fowler G."/>
            <person name="Francisco L."/>
            <person name="Fu Q."/>
            <person name="Gubbala S."/>
            <person name="Hale W."/>
            <person name="Han Y."/>
            <person name="Hemphill L."/>
            <person name="Highlander S.K."/>
            <person name="Hirani K."/>
            <person name="Hogues M."/>
            <person name="Jackson L."/>
            <person name="Jakkamsetti A."/>
            <person name="Javaid M."/>
            <person name="Jiang H."/>
            <person name="Korchina V."/>
            <person name="Kovar C."/>
            <person name="Lara F."/>
            <person name="Lee S."/>
            <person name="Mata R."/>
            <person name="Mathew T."/>
            <person name="Moen C."/>
            <person name="Morales K."/>
            <person name="Munidasa M."/>
            <person name="Nazareth L."/>
            <person name="Ngo R."/>
            <person name="Nguyen L."/>
            <person name="Okwuonu G."/>
            <person name="Ongeri F."/>
            <person name="Patil S."/>
            <person name="Petrosino J."/>
            <person name="Pham C."/>
            <person name="Pham P."/>
            <person name="Pu L.-L."/>
            <person name="Puazo M."/>
            <person name="Raj R."/>
            <person name="Reid J."/>
            <person name="Rouhana J."/>
            <person name="Saada N."/>
            <person name="Shang Y."/>
            <person name="Simmons D."/>
            <person name="Thornton R."/>
            <person name="Warren J."/>
            <person name="Weissenberger G."/>
            <person name="Zhang J."/>
            <person name="Zhang L."/>
            <person name="Zhou C."/>
            <person name="Zhu D."/>
            <person name="Muzny D."/>
            <person name="Worley K."/>
            <person name="Gibbs R."/>
        </authorList>
    </citation>
    <scope>NUCLEOTIDE SEQUENCE [LARGE SCALE GENOMIC DNA]</scope>
    <source>
        <strain evidence="2 3">ATCC 51172</strain>
    </source>
</reference>
<dbReference type="InterPro" id="IPR008875">
    <property type="entry name" value="TraX"/>
</dbReference>
<keyword evidence="3" id="KW-1185">Reference proteome</keyword>
<dbReference type="Pfam" id="PF05857">
    <property type="entry name" value="TraX"/>
    <property type="match status" value="1"/>
</dbReference>
<feature type="transmembrane region" description="Helical" evidence="1">
    <location>
        <begin position="200"/>
        <end position="218"/>
    </location>
</feature>
<keyword evidence="1" id="KW-1133">Transmembrane helix</keyword>
<dbReference type="STRING" id="525254.HMPREF0072_2167"/>
<dbReference type="eggNOG" id="ENOG5031QMC">
    <property type="taxonomic scope" value="Bacteria"/>
</dbReference>
<organism evidence="2 3">
    <name type="scientific">Anaerococcus lactolyticus ATCC 51172</name>
    <dbReference type="NCBI Taxonomy" id="525254"/>
    <lineage>
        <taxon>Bacteria</taxon>
        <taxon>Bacillati</taxon>
        <taxon>Bacillota</taxon>
        <taxon>Tissierellia</taxon>
        <taxon>Tissierellales</taxon>
        <taxon>Peptoniphilaceae</taxon>
        <taxon>Anaerococcus</taxon>
    </lineage>
</organism>
<keyword evidence="1" id="KW-0472">Membrane</keyword>